<dbReference type="PANTHER" id="PTHR43133">
    <property type="entry name" value="RNA POLYMERASE ECF-TYPE SIGMA FACTO"/>
    <property type="match status" value="1"/>
</dbReference>
<keyword evidence="4" id="KW-0238">DNA-binding</keyword>
<evidence type="ECO:0000256" key="3">
    <source>
        <dbReference type="ARBA" id="ARBA00023082"/>
    </source>
</evidence>
<keyword evidence="9" id="KW-1185">Reference proteome</keyword>
<dbReference type="InterPro" id="IPR013249">
    <property type="entry name" value="RNA_pol_sigma70_r4_t2"/>
</dbReference>
<dbReference type="Proteomes" id="UP000634529">
    <property type="component" value="Unassembled WGS sequence"/>
</dbReference>
<evidence type="ECO:0000259" key="7">
    <source>
        <dbReference type="Pfam" id="PF08281"/>
    </source>
</evidence>
<dbReference type="Gene3D" id="1.10.10.10">
    <property type="entry name" value="Winged helix-like DNA-binding domain superfamily/Winged helix DNA-binding domain"/>
    <property type="match status" value="1"/>
</dbReference>
<sequence length="189" mass="22251">MLTDEELIAEIRDGSQAAMEVLVKRHYSLIYTYIYRKIGNHHTAYDLTQEVFIKMMQSLDKYRQQGKFEHWLLKIAVNHCLDYYRSKHYRHQQATGELDTNIADDNSNVWDLFQSQYQQEQARQAVLSLPNNQREAIILSYYHDLKIKEIADMTCTNESTVKSRIRAGLSKLKQILLSGGDERDYRKQG</sequence>
<comment type="caution">
    <text evidence="8">The sequence shown here is derived from an EMBL/GenBank/DDBJ whole genome shotgun (WGS) entry which is preliminary data.</text>
</comment>
<evidence type="ECO:0000256" key="2">
    <source>
        <dbReference type="ARBA" id="ARBA00023015"/>
    </source>
</evidence>
<reference evidence="8 9" key="1">
    <citation type="submission" date="2020-09" db="EMBL/GenBank/DDBJ databases">
        <title>Paenibacillus sp. CAU 1523 isolated from sand of Haeundae Beach.</title>
        <authorList>
            <person name="Kim W."/>
        </authorList>
    </citation>
    <scope>NUCLEOTIDE SEQUENCE [LARGE SCALE GENOMIC DNA]</scope>
    <source>
        <strain evidence="8 9">CAU 1523</strain>
    </source>
</reference>
<dbReference type="Gene3D" id="1.10.1740.10">
    <property type="match status" value="1"/>
</dbReference>
<keyword evidence="2" id="KW-0805">Transcription regulation</keyword>
<feature type="domain" description="RNA polymerase sigma factor 70 region 4 type 2" evidence="7">
    <location>
        <begin position="120"/>
        <end position="172"/>
    </location>
</feature>
<dbReference type="SUPFAM" id="SSF88946">
    <property type="entry name" value="Sigma2 domain of RNA polymerase sigma factors"/>
    <property type="match status" value="1"/>
</dbReference>
<dbReference type="InterPro" id="IPR036388">
    <property type="entry name" value="WH-like_DNA-bd_sf"/>
</dbReference>
<feature type="domain" description="RNA polymerase sigma-70 region 2" evidence="6">
    <location>
        <begin position="22"/>
        <end position="87"/>
    </location>
</feature>
<organism evidence="8 9">
    <name type="scientific">Paenibacillus arenosi</name>
    <dbReference type="NCBI Taxonomy" id="2774142"/>
    <lineage>
        <taxon>Bacteria</taxon>
        <taxon>Bacillati</taxon>
        <taxon>Bacillota</taxon>
        <taxon>Bacilli</taxon>
        <taxon>Bacillales</taxon>
        <taxon>Paenibacillaceae</taxon>
        <taxon>Paenibacillus</taxon>
    </lineage>
</organism>
<dbReference type="NCBIfam" id="TIGR02937">
    <property type="entry name" value="sigma70-ECF"/>
    <property type="match status" value="1"/>
</dbReference>
<dbReference type="InterPro" id="IPR039425">
    <property type="entry name" value="RNA_pol_sigma-70-like"/>
</dbReference>
<keyword evidence="3" id="KW-0731">Sigma factor</keyword>
<dbReference type="Pfam" id="PF08281">
    <property type="entry name" value="Sigma70_r4_2"/>
    <property type="match status" value="1"/>
</dbReference>
<evidence type="ECO:0000256" key="5">
    <source>
        <dbReference type="ARBA" id="ARBA00023163"/>
    </source>
</evidence>
<dbReference type="EMBL" id="JACYTN010000036">
    <property type="protein sequence ID" value="MBD8501063.1"/>
    <property type="molecule type" value="Genomic_DNA"/>
</dbReference>
<evidence type="ECO:0000313" key="8">
    <source>
        <dbReference type="EMBL" id="MBD8501063.1"/>
    </source>
</evidence>
<dbReference type="InterPro" id="IPR013325">
    <property type="entry name" value="RNA_pol_sigma_r2"/>
</dbReference>
<dbReference type="RefSeq" id="WP_192027276.1">
    <property type="nucleotide sequence ID" value="NZ_JACYTN010000036.1"/>
</dbReference>
<name>A0ABR9B3V8_9BACL</name>
<proteinExistence type="inferred from homology"/>
<evidence type="ECO:0000313" key="9">
    <source>
        <dbReference type="Proteomes" id="UP000634529"/>
    </source>
</evidence>
<protein>
    <submittedName>
        <fullName evidence="8">RNA polymerase sigma factor</fullName>
    </submittedName>
</protein>
<dbReference type="SUPFAM" id="SSF88659">
    <property type="entry name" value="Sigma3 and sigma4 domains of RNA polymerase sigma factors"/>
    <property type="match status" value="1"/>
</dbReference>
<dbReference type="Pfam" id="PF04542">
    <property type="entry name" value="Sigma70_r2"/>
    <property type="match status" value="1"/>
</dbReference>
<comment type="similarity">
    <text evidence="1">Belongs to the sigma-70 factor family. ECF subfamily.</text>
</comment>
<evidence type="ECO:0000256" key="1">
    <source>
        <dbReference type="ARBA" id="ARBA00010641"/>
    </source>
</evidence>
<accession>A0ABR9B3V8</accession>
<evidence type="ECO:0000256" key="4">
    <source>
        <dbReference type="ARBA" id="ARBA00023125"/>
    </source>
</evidence>
<dbReference type="InterPro" id="IPR013324">
    <property type="entry name" value="RNA_pol_sigma_r3/r4-like"/>
</dbReference>
<gene>
    <name evidence="8" type="ORF">IFO66_22580</name>
</gene>
<dbReference type="InterPro" id="IPR014284">
    <property type="entry name" value="RNA_pol_sigma-70_dom"/>
</dbReference>
<dbReference type="InterPro" id="IPR007627">
    <property type="entry name" value="RNA_pol_sigma70_r2"/>
</dbReference>
<keyword evidence="5" id="KW-0804">Transcription</keyword>
<dbReference type="PANTHER" id="PTHR43133:SF8">
    <property type="entry name" value="RNA POLYMERASE SIGMA FACTOR HI_1459-RELATED"/>
    <property type="match status" value="1"/>
</dbReference>
<evidence type="ECO:0000259" key="6">
    <source>
        <dbReference type="Pfam" id="PF04542"/>
    </source>
</evidence>
<dbReference type="CDD" id="cd06171">
    <property type="entry name" value="Sigma70_r4"/>
    <property type="match status" value="1"/>
</dbReference>